<accession>A0A438GSN2</accession>
<sequence>MASESFVQPAIPCFDGHYHHWNAQKTELEGLKLKDLKAMNYLFQAIDRSILETILCMDTAKHIRDSMKKKYQVEVIEDEKEAEVEVKEAEITMIMGTNNKIIIIKRVNFKEKAKDVETITQQLIDQVSFISH</sequence>
<protein>
    <submittedName>
        <fullName evidence="1">Uncharacterized protein</fullName>
    </submittedName>
</protein>
<dbReference type="EMBL" id="QGNW01000354">
    <property type="protein sequence ID" value="RVW75205.1"/>
    <property type="molecule type" value="Genomic_DNA"/>
</dbReference>
<reference evidence="1 2" key="1">
    <citation type="journal article" date="2018" name="PLoS Genet.">
        <title>Population sequencing reveals clonal diversity and ancestral inbreeding in the grapevine cultivar Chardonnay.</title>
        <authorList>
            <person name="Roach M.J."/>
            <person name="Johnson D.L."/>
            <person name="Bohlmann J."/>
            <person name="van Vuuren H.J."/>
            <person name="Jones S.J."/>
            <person name="Pretorius I.S."/>
            <person name="Schmidt S.A."/>
            <person name="Borneman A.R."/>
        </authorList>
    </citation>
    <scope>NUCLEOTIDE SEQUENCE [LARGE SCALE GENOMIC DNA]</scope>
    <source>
        <strain evidence="2">cv. Chardonnay</strain>
        <tissue evidence="1">Leaf</tissue>
    </source>
</reference>
<organism evidence="1 2">
    <name type="scientific">Vitis vinifera</name>
    <name type="common">Grape</name>
    <dbReference type="NCBI Taxonomy" id="29760"/>
    <lineage>
        <taxon>Eukaryota</taxon>
        <taxon>Viridiplantae</taxon>
        <taxon>Streptophyta</taxon>
        <taxon>Embryophyta</taxon>
        <taxon>Tracheophyta</taxon>
        <taxon>Spermatophyta</taxon>
        <taxon>Magnoliopsida</taxon>
        <taxon>eudicotyledons</taxon>
        <taxon>Gunneridae</taxon>
        <taxon>Pentapetalae</taxon>
        <taxon>rosids</taxon>
        <taxon>Vitales</taxon>
        <taxon>Vitaceae</taxon>
        <taxon>Viteae</taxon>
        <taxon>Vitis</taxon>
    </lineage>
</organism>
<dbReference type="AlphaFoldDB" id="A0A438GSN2"/>
<evidence type="ECO:0000313" key="2">
    <source>
        <dbReference type="Proteomes" id="UP000288805"/>
    </source>
</evidence>
<proteinExistence type="predicted"/>
<dbReference type="Proteomes" id="UP000288805">
    <property type="component" value="Unassembled WGS sequence"/>
</dbReference>
<name>A0A438GSN2_VITVI</name>
<gene>
    <name evidence="1" type="ORF">CK203_061756</name>
</gene>
<evidence type="ECO:0000313" key="1">
    <source>
        <dbReference type="EMBL" id="RVW75205.1"/>
    </source>
</evidence>
<comment type="caution">
    <text evidence="1">The sequence shown here is derived from an EMBL/GenBank/DDBJ whole genome shotgun (WGS) entry which is preliminary data.</text>
</comment>